<feature type="region of interest" description="Disordered" evidence="9">
    <location>
        <begin position="1"/>
        <end position="36"/>
    </location>
</feature>
<dbReference type="GO" id="GO:0033743">
    <property type="term" value="F:peptide-methionine (R)-S-oxide reductase activity"/>
    <property type="evidence" value="ECO:0007669"/>
    <property type="project" value="UniProtKB-EC"/>
</dbReference>
<dbReference type="SUPFAM" id="SSF51316">
    <property type="entry name" value="Mss4-like"/>
    <property type="match status" value="1"/>
</dbReference>
<dbReference type="InterPro" id="IPR002569">
    <property type="entry name" value="Met_Sox_Rdtase_MsrA_dom"/>
</dbReference>
<comment type="catalytic activity">
    <reaction evidence="7 8">
        <text>[thioredoxin]-disulfide + L-methionine + H2O = L-methionine (S)-S-oxide + [thioredoxin]-dithiol</text>
        <dbReference type="Rhea" id="RHEA:19993"/>
        <dbReference type="Rhea" id="RHEA-COMP:10698"/>
        <dbReference type="Rhea" id="RHEA-COMP:10700"/>
        <dbReference type="ChEBI" id="CHEBI:15377"/>
        <dbReference type="ChEBI" id="CHEBI:29950"/>
        <dbReference type="ChEBI" id="CHEBI:50058"/>
        <dbReference type="ChEBI" id="CHEBI:57844"/>
        <dbReference type="ChEBI" id="CHEBI:58772"/>
        <dbReference type="EC" id="1.8.4.11"/>
    </reaction>
</comment>
<comment type="similarity">
    <text evidence="2">In the N-terminal section; belongs to the MsrA Met sulfoxide reductase family.</text>
</comment>
<proteinExistence type="inferred from homology"/>
<evidence type="ECO:0000256" key="9">
    <source>
        <dbReference type="SAM" id="MobiDB-lite"/>
    </source>
</evidence>
<dbReference type="GO" id="GO:0030091">
    <property type="term" value="P:protein repair"/>
    <property type="evidence" value="ECO:0007669"/>
    <property type="project" value="InterPro"/>
</dbReference>
<dbReference type="InterPro" id="IPR011057">
    <property type="entry name" value="Mss4-like_sf"/>
</dbReference>
<dbReference type="Gene3D" id="3.30.1060.10">
    <property type="entry name" value="Peptide methionine sulphoxide reductase MsrA"/>
    <property type="match status" value="1"/>
</dbReference>
<evidence type="ECO:0000256" key="6">
    <source>
        <dbReference type="ARBA" id="ARBA00048488"/>
    </source>
</evidence>
<gene>
    <name evidence="8" type="primary">msrA</name>
    <name evidence="11" type="ORF">BALAC2494_00209</name>
</gene>
<dbReference type="AlphaFoldDB" id="A0A806FMK3"/>
<comment type="similarity">
    <text evidence="8">Belongs to the MsrA Met sulfoxide reductase family.</text>
</comment>
<dbReference type="KEGG" id="bnm:BALAC2494_00209"/>
<keyword evidence="4" id="KW-0511">Multifunctional enzyme</keyword>
<accession>A0A806FMK3</accession>
<evidence type="ECO:0000256" key="2">
    <source>
        <dbReference type="ARBA" id="ARBA00011017"/>
    </source>
</evidence>
<dbReference type="InterPro" id="IPR036509">
    <property type="entry name" value="Met_Sox_Rdtase_MsrA_sf"/>
</dbReference>
<dbReference type="Pfam" id="PF01625">
    <property type="entry name" value="PMSR"/>
    <property type="match status" value="1"/>
</dbReference>
<reference evidence="11 12" key="1">
    <citation type="journal article" date="2011" name="J. Bacteriol.">
        <title>Genome Sequence of the Probiotic Strain Bifidobacterium animalis subsp. lactis CNCM I-2494.</title>
        <authorList>
            <person name="Chervaux C."/>
            <person name="Grimaldi C."/>
            <person name="Bolotin A."/>
            <person name="Quinquis B."/>
            <person name="Legrain-Raspaud S."/>
            <person name="van Hylckama Vlieg J.E."/>
            <person name="Denariaz G."/>
            <person name="Smokvina T."/>
        </authorList>
    </citation>
    <scope>NUCLEOTIDE SEQUENCE [LARGE SCALE GENOMIC DNA]</scope>
    <source>
        <strain evidence="11 12">CNCM I-2494</strain>
    </source>
</reference>
<evidence type="ECO:0000313" key="12">
    <source>
        <dbReference type="Proteomes" id="UP000008394"/>
    </source>
</evidence>
<evidence type="ECO:0000256" key="7">
    <source>
        <dbReference type="ARBA" id="ARBA00048782"/>
    </source>
</evidence>
<feature type="active site" evidence="8">
    <location>
        <position position="51"/>
    </location>
</feature>
<organism evidence="11 12">
    <name type="scientific">Bifidobacterium animalis subsp. lactis CNCM I-2494</name>
    <dbReference type="NCBI Taxonomy" id="1042403"/>
    <lineage>
        <taxon>Bacteria</taxon>
        <taxon>Bacillati</taxon>
        <taxon>Actinomycetota</taxon>
        <taxon>Actinomycetes</taxon>
        <taxon>Bifidobacteriales</taxon>
        <taxon>Bifidobacteriaceae</taxon>
        <taxon>Bifidobacterium</taxon>
    </lineage>
</organism>
<dbReference type="InterPro" id="IPR028427">
    <property type="entry name" value="Met_Sox_Rdtase_MsrB"/>
</dbReference>
<evidence type="ECO:0000256" key="8">
    <source>
        <dbReference type="HAMAP-Rule" id="MF_01401"/>
    </source>
</evidence>
<evidence type="ECO:0000256" key="4">
    <source>
        <dbReference type="ARBA" id="ARBA00023268"/>
    </source>
</evidence>
<dbReference type="InterPro" id="IPR002579">
    <property type="entry name" value="Met_Sox_Rdtase_MsrB_dom"/>
</dbReference>
<dbReference type="FunFam" id="2.170.150.20:FF:000003">
    <property type="entry name" value="Peptide methionine sulfoxide reductase MsrB"/>
    <property type="match status" value="1"/>
</dbReference>
<evidence type="ECO:0000256" key="1">
    <source>
        <dbReference type="ARBA" id="ARBA00008076"/>
    </source>
</evidence>
<dbReference type="PROSITE" id="PS51790">
    <property type="entry name" value="MSRB"/>
    <property type="match status" value="1"/>
</dbReference>
<dbReference type="HAMAP" id="MF_01401">
    <property type="entry name" value="MsrA"/>
    <property type="match status" value="1"/>
</dbReference>
<dbReference type="NCBIfam" id="TIGR00357">
    <property type="entry name" value="peptide-methionine (R)-S-oxide reductase MsrB"/>
    <property type="match status" value="1"/>
</dbReference>
<comment type="function">
    <text evidence="8">Has an important function as a repair enzyme for proteins that have been inactivated by oxidation. Catalyzes the reversible oxidation-reduction of methionine sulfoxide in proteins to methionine.</text>
</comment>
<sequence>MTGGQSTSAASIAQVSSTRIRRNTKSGSEMTMQRTEAAAPETHVAYMAGGCFWGLERAMQNVDGVLDTTVGYAQSITPDPTYRMVCSGTTHAVETVRIDYNPTRVSLRTLTLLFLSIIDPFSVDRQGNDVGSQYRSGLYPAGAHAAEQRAVYEQALDELAQRSGSTPAVEIEDLRNFTIAEPEHQDYLLANPTGYCHIPLSVIDHMRERQRHIERIWSLSPEQYAVTQQSATEPPFHNEYDRLFDPGIYVDRVSGEPLFFSTDKFDSGCGWPSFSTPIDQGSVRMVKDYSLPLHPRLEVRAVQSDSHLGHVFADGPRERGGMRYCMNSASLRFVPRDRMAEEGYGDLVGELDARLSASAGE</sequence>
<comment type="catalytic activity">
    <reaction evidence="5 8">
        <text>L-methionyl-[protein] + [thioredoxin]-disulfide + H2O = L-methionyl-(S)-S-oxide-[protein] + [thioredoxin]-dithiol</text>
        <dbReference type="Rhea" id="RHEA:14217"/>
        <dbReference type="Rhea" id="RHEA-COMP:10698"/>
        <dbReference type="Rhea" id="RHEA-COMP:10700"/>
        <dbReference type="Rhea" id="RHEA-COMP:12313"/>
        <dbReference type="Rhea" id="RHEA-COMP:12315"/>
        <dbReference type="ChEBI" id="CHEBI:15377"/>
        <dbReference type="ChEBI" id="CHEBI:16044"/>
        <dbReference type="ChEBI" id="CHEBI:29950"/>
        <dbReference type="ChEBI" id="CHEBI:44120"/>
        <dbReference type="ChEBI" id="CHEBI:50058"/>
        <dbReference type="EC" id="1.8.4.11"/>
    </reaction>
</comment>
<evidence type="ECO:0000259" key="10">
    <source>
        <dbReference type="PROSITE" id="PS51790"/>
    </source>
</evidence>
<name>A0A806FMK3_BIFAN</name>
<protein>
    <recommendedName>
        <fullName evidence="8">Peptide methionine sulfoxide reductase MsrA</fullName>
        <shortName evidence="8">Protein-methionine-S-oxide reductase</shortName>
        <ecNumber evidence="8">1.8.4.11</ecNumber>
    </recommendedName>
    <alternativeName>
        <fullName evidence="8">Peptide-methionine (S)-S-oxide reductase</fullName>
        <shortName evidence="8">Peptide Met(O) reductase</shortName>
    </alternativeName>
</protein>
<feature type="compositionally biased region" description="Polar residues" evidence="9">
    <location>
        <begin position="1"/>
        <end position="18"/>
    </location>
</feature>
<dbReference type="EC" id="1.8.4.11" evidence="8"/>
<dbReference type="GO" id="GO:0008113">
    <property type="term" value="F:peptide-methionine (S)-S-oxide reductase activity"/>
    <property type="evidence" value="ECO:0007669"/>
    <property type="project" value="UniProtKB-UniRule"/>
</dbReference>
<dbReference type="PANTHER" id="PTHR10173:SF52">
    <property type="entry name" value="METHIONINE-R-SULFOXIDE REDUCTASE B1"/>
    <property type="match status" value="1"/>
</dbReference>
<dbReference type="GO" id="GO:0006979">
    <property type="term" value="P:response to oxidative stress"/>
    <property type="evidence" value="ECO:0007669"/>
    <property type="project" value="InterPro"/>
</dbReference>
<dbReference type="Pfam" id="PF01641">
    <property type="entry name" value="SelR"/>
    <property type="match status" value="1"/>
</dbReference>
<dbReference type="Proteomes" id="UP000008394">
    <property type="component" value="Chromosome"/>
</dbReference>
<dbReference type="Gene3D" id="2.170.150.20">
    <property type="entry name" value="Peptide methionine sulfoxide reductase"/>
    <property type="match status" value="1"/>
</dbReference>
<evidence type="ECO:0000256" key="5">
    <source>
        <dbReference type="ARBA" id="ARBA00047806"/>
    </source>
</evidence>
<comment type="similarity">
    <text evidence="1">In the C-terminal section; belongs to the MsrB Met sulfoxide reductase family.</text>
</comment>
<dbReference type="EMBL" id="CP002915">
    <property type="protein sequence ID" value="AEK30494.1"/>
    <property type="molecule type" value="Genomic_DNA"/>
</dbReference>
<dbReference type="PANTHER" id="PTHR10173">
    <property type="entry name" value="METHIONINE SULFOXIDE REDUCTASE"/>
    <property type="match status" value="1"/>
</dbReference>
<keyword evidence="3 8" id="KW-0560">Oxidoreductase</keyword>
<feature type="compositionally biased region" description="Polar residues" evidence="9">
    <location>
        <begin position="25"/>
        <end position="34"/>
    </location>
</feature>
<evidence type="ECO:0000313" key="11">
    <source>
        <dbReference type="EMBL" id="AEK30494.1"/>
    </source>
</evidence>
<dbReference type="NCBIfam" id="TIGR00401">
    <property type="entry name" value="msrA"/>
    <property type="match status" value="1"/>
</dbReference>
<evidence type="ECO:0000256" key="3">
    <source>
        <dbReference type="ARBA" id="ARBA00023002"/>
    </source>
</evidence>
<feature type="domain" description="MsrB" evidence="10">
    <location>
        <begin position="212"/>
        <end position="336"/>
    </location>
</feature>
<dbReference type="GO" id="GO:0005737">
    <property type="term" value="C:cytoplasm"/>
    <property type="evidence" value="ECO:0007669"/>
    <property type="project" value="TreeGrafter"/>
</dbReference>
<dbReference type="SUPFAM" id="SSF55068">
    <property type="entry name" value="Peptide methionine sulfoxide reductase"/>
    <property type="match status" value="1"/>
</dbReference>
<comment type="catalytic activity">
    <reaction evidence="6">
        <text>L-methionyl-[protein] + [thioredoxin]-disulfide + H2O = L-methionyl-(R)-S-oxide-[protein] + [thioredoxin]-dithiol</text>
        <dbReference type="Rhea" id="RHEA:24164"/>
        <dbReference type="Rhea" id="RHEA-COMP:10698"/>
        <dbReference type="Rhea" id="RHEA-COMP:10700"/>
        <dbReference type="Rhea" id="RHEA-COMP:12313"/>
        <dbReference type="Rhea" id="RHEA-COMP:12314"/>
        <dbReference type="ChEBI" id="CHEBI:15377"/>
        <dbReference type="ChEBI" id="CHEBI:16044"/>
        <dbReference type="ChEBI" id="CHEBI:29950"/>
        <dbReference type="ChEBI" id="CHEBI:45764"/>
        <dbReference type="ChEBI" id="CHEBI:50058"/>
        <dbReference type="EC" id="1.8.4.12"/>
    </reaction>
</comment>